<proteinExistence type="predicted"/>
<evidence type="ECO:0000313" key="1">
    <source>
        <dbReference type="EMBL" id="OAX34442.1"/>
    </source>
</evidence>
<name>A0A1B7MPA8_9AGAM</name>
<dbReference type="InParanoid" id="A0A1B7MPA8"/>
<protein>
    <submittedName>
        <fullName evidence="1">Uncharacterized protein</fullName>
    </submittedName>
</protein>
<sequence length="111" mass="12392">MYALLRPNCLKVLHNSQLDPSLNPSSSLDPNATNPFVRLGVGNIVEVGNENLQNNFFQCSPSSLTSASPDPSPKRHRLCNIFISSVLRLPLNESVLLKERLKRRLFTHLAL</sequence>
<accession>A0A1B7MPA8</accession>
<organism evidence="1 2">
    <name type="scientific">Rhizopogon vinicolor AM-OR11-026</name>
    <dbReference type="NCBI Taxonomy" id="1314800"/>
    <lineage>
        <taxon>Eukaryota</taxon>
        <taxon>Fungi</taxon>
        <taxon>Dikarya</taxon>
        <taxon>Basidiomycota</taxon>
        <taxon>Agaricomycotina</taxon>
        <taxon>Agaricomycetes</taxon>
        <taxon>Agaricomycetidae</taxon>
        <taxon>Boletales</taxon>
        <taxon>Suillineae</taxon>
        <taxon>Rhizopogonaceae</taxon>
        <taxon>Rhizopogon</taxon>
    </lineage>
</organism>
<gene>
    <name evidence="1" type="ORF">K503DRAFT_774535</name>
</gene>
<dbReference type="AlphaFoldDB" id="A0A1B7MPA8"/>
<keyword evidence="2" id="KW-1185">Reference proteome</keyword>
<dbReference type="Proteomes" id="UP000092154">
    <property type="component" value="Unassembled WGS sequence"/>
</dbReference>
<reference evidence="1 2" key="1">
    <citation type="submission" date="2016-06" db="EMBL/GenBank/DDBJ databases">
        <title>Comparative genomics of the ectomycorrhizal sister species Rhizopogon vinicolor and Rhizopogon vesiculosus (Basidiomycota: Boletales) reveals a divergence of the mating type B locus.</title>
        <authorList>
            <consortium name="DOE Joint Genome Institute"/>
            <person name="Mujic A.B."/>
            <person name="Kuo A."/>
            <person name="Tritt A."/>
            <person name="Lipzen A."/>
            <person name="Chen C."/>
            <person name="Johnson J."/>
            <person name="Sharma A."/>
            <person name="Barry K."/>
            <person name="Grigoriev I.V."/>
            <person name="Spatafora J.W."/>
        </authorList>
    </citation>
    <scope>NUCLEOTIDE SEQUENCE [LARGE SCALE GENOMIC DNA]</scope>
    <source>
        <strain evidence="1 2">AM-OR11-026</strain>
    </source>
</reference>
<evidence type="ECO:0000313" key="2">
    <source>
        <dbReference type="Proteomes" id="UP000092154"/>
    </source>
</evidence>
<dbReference type="EMBL" id="KV448611">
    <property type="protein sequence ID" value="OAX34442.1"/>
    <property type="molecule type" value="Genomic_DNA"/>
</dbReference>